<keyword evidence="3 11" id="KW-0235">DNA replication</keyword>
<dbReference type="SUPFAM" id="SSF52540">
    <property type="entry name" value="P-loop containing nucleoside triphosphate hydrolases"/>
    <property type="match status" value="1"/>
</dbReference>
<dbReference type="GO" id="GO:1902975">
    <property type="term" value="P:mitotic DNA replication initiation"/>
    <property type="evidence" value="ECO:0007669"/>
    <property type="project" value="TreeGrafter"/>
</dbReference>
<evidence type="ECO:0000313" key="14">
    <source>
        <dbReference type="EMBL" id="CEM19357.1"/>
    </source>
</evidence>
<evidence type="ECO:0000256" key="12">
    <source>
        <dbReference type="SAM" id="MobiDB-lite"/>
    </source>
</evidence>
<evidence type="ECO:0000256" key="3">
    <source>
        <dbReference type="ARBA" id="ARBA00022705"/>
    </source>
</evidence>
<evidence type="ECO:0000256" key="9">
    <source>
        <dbReference type="ARBA" id="ARBA00023242"/>
    </source>
</evidence>
<dbReference type="InterPro" id="IPR027417">
    <property type="entry name" value="P-loop_NTPase"/>
</dbReference>
<dbReference type="GO" id="GO:0005524">
    <property type="term" value="F:ATP binding"/>
    <property type="evidence" value="ECO:0007669"/>
    <property type="project" value="UniProtKB-UniRule"/>
</dbReference>
<dbReference type="GO" id="GO:0000727">
    <property type="term" value="P:double-strand break repair via break-induced replication"/>
    <property type="evidence" value="ECO:0007669"/>
    <property type="project" value="TreeGrafter"/>
</dbReference>
<dbReference type="EMBL" id="CDMZ01000678">
    <property type="protein sequence ID" value="CEM19357.1"/>
    <property type="molecule type" value="Genomic_DNA"/>
</dbReference>
<dbReference type="GO" id="GO:0017116">
    <property type="term" value="F:single-stranded DNA helicase activity"/>
    <property type="evidence" value="ECO:0007669"/>
    <property type="project" value="TreeGrafter"/>
</dbReference>
<proteinExistence type="inferred from homology"/>
<sequence length="900" mass="100365">MSSGGSPDRRLSRAGEEGDAEMEQEHQQQQQEAQEDEDQHMHEEGAPSSEPRTAPVSEAGGEESAQGNQSQSQSQTQRNNATPSDLRMPLGTGSSQGRRGRRLDVALRQRLNRNAYSVRSTGRAERRRQQQVNRNIHDPSNLISPEQLADQIHRFVTTYAPVPEEDPSPEFPRLVQRRILTDSQTVEVDCSWLYKFNPSLYSNVIKQAPAATGFFEEEFQHLVVRDFAERGEQWNNAKLSPQFMNLKECKKMRDLDPEDIDQLVAITGIVIRSSEPLPDITYATFRCANQDNRERRACNHPVGTYPNSRGEVDEPTRCDKCNGDHTFRLSHNECFFRDKQVLKIQETPESIPEGETPQTVLIYCFGDLFDSAKPGDRVEVTGFYRATGVRVIPRMRNLKSNFRTFVEACHIKRLAGSGNRGGGWGGVGNDGLMIGGEEGDAAEVPEHVVETVQDIHNRANDSARTGGDGIYEWLTKSFAPSIFENEDTKKGLLCMLFGGTAKTEKNGDDGTETGRRLRGELNVLMCGDPSTAKSQLLQFVHGLAPRGVYTSGKGSSAVGLTAYVTRDPDTQDLTLESGALVLSDRGVCCIDEFDKMDDNTRSILHEVMEQQTVSVAKAGIVCTLNARAAVVASANPVGSRYDRKKSIVENINLPAALLSRFDLIYLMLDESDREHDVRLATHLTAMYTQGGVRGRHQVQPPLSPKELQWYVAYSRLVCQPALSQEAAGELVEEYVALRRSNENRKMVSATPRQLESLIRLSEALARMEWTSEVQPRHVREAVRLMKVSLYRTAVDPETGEVDFDMFATGRSSAQLARQNAVCAAIRQVLLSEASREMARTSLLQAVNDRMREGRQAPLEIRNTFNEFEEALMRLREEGEMTTVRGARVRLLVGGGGDDLI</sequence>
<evidence type="ECO:0000256" key="6">
    <source>
        <dbReference type="ARBA" id="ARBA00022806"/>
    </source>
</evidence>
<feature type="region of interest" description="Disordered" evidence="12">
    <location>
        <begin position="1"/>
        <end position="132"/>
    </location>
</feature>
<dbReference type="AlphaFoldDB" id="A0A0G4FVY7"/>
<dbReference type="PROSITE" id="PS50051">
    <property type="entry name" value="MCM_2"/>
    <property type="match status" value="1"/>
</dbReference>
<dbReference type="InterPro" id="IPR041562">
    <property type="entry name" value="MCM_lid"/>
</dbReference>
<dbReference type="VEuPathDB" id="CryptoDB:Cvel_19042"/>
<feature type="domain" description="MCM C-terminal AAA(+) ATPase" evidence="13">
    <location>
        <begin position="470"/>
        <end position="683"/>
    </location>
</feature>
<keyword evidence="7 10" id="KW-0067">ATP-binding</keyword>
<comment type="catalytic activity">
    <reaction evidence="11">
        <text>ATP + H2O = ADP + phosphate + H(+)</text>
        <dbReference type="Rhea" id="RHEA:13065"/>
        <dbReference type="ChEBI" id="CHEBI:15377"/>
        <dbReference type="ChEBI" id="CHEBI:15378"/>
        <dbReference type="ChEBI" id="CHEBI:30616"/>
        <dbReference type="ChEBI" id="CHEBI:43474"/>
        <dbReference type="ChEBI" id="CHEBI:456216"/>
        <dbReference type="EC" id="3.6.4.12"/>
    </reaction>
</comment>
<keyword evidence="8 10" id="KW-0238">DNA-binding</keyword>
<keyword evidence="4 10" id="KW-0547">Nucleotide-binding</keyword>
<dbReference type="GO" id="GO:0003697">
    <property type="term" value="F:single-stranded DNA binding"/>
    <property type="evidence" value="ECO:0007669"/>
    <property type="project" value="TreeGrafter"/>
</dbReference>
<feature type="compositionally biased region" description="Basic and acidic residues" evidence="12">
    <location>
        <begin position="7"/>
        <end position="16"/>
    </location>
</feature>
<dbReference type="GO" id="GO:0006271">
    <property type="term" value="P:DNA strand elongation involved in DNA replication"/>
    <property type="evidence" value="ECO:0007669"/>
    <property type="project" value="TreeGrafter"/>
</dbReference>
<dbReference type="Gene3D" id="3.40.50.300">
    <property type="entry name" value="P-loop containing nucleotide triphosphate hydrolases"/>
    <property type="match status" value="1"/>
</dbReference>
<keyword evidence="9 11" id="KW-0539">Nucleus</keyword>
<keyword evidence="6 11" id="KW-0347">Helicase</keyword>
<evidence type="ECO:0000259" key="13">
    <source>
        <dbReference type="PROSITE" id="PS50051"/>
    </source>
</evidence>
<name>A0A0G4FVY7_9ALVE</name>
<evidence type="ECO:0000256" key="8">
    <source>
        <dbReference type="ARBA" id="ARBA00023125"/>
    </source>
</evidence>
<dbReference type="GO" id="GO:0005634">
    <property type="term" value="C:nucleus"/>
    <property type="evidence" value="ECO:0007669"/>
    <property type="project" value="UniProtKB-SubCell"/>
</dbReference>
<dbReference type="Pfam" id="PF17207">
    <property type="entry name" value="MCM_OB"/>
    <property type="match status" value="1"/>
</dbReference>
<dbReference type="InterPro" id="IPR012340">
    <property type="entry name" value="NA-bd_OB-fold"/>
</dbReference>
<evidence type="ECO:0000256" key="11">
    <source>
        <dbReference type="RuleBase" id="RU368062"/>
    </source>
</evidence>
<evidence type="ECO:0000256" key="7">
    <source>
        <dbReference type="ARBA" id="ARBA00022840"/>
    </source>
</evidence>
<comment type="function">
    <text evidence="11">Acts as component of the MCM2-7 complex (MCM complex) which is the replicative helicase essential for 'once per cell cycle' DNA replication initiation and elongation in eukaryotic cells. The active ATPase sites in the MCM2-7 ring are formed through the interaction surfaces of two neighboring subunits such that a critical structure of a conserved arginine finger motif is provided in trans relative to the ATP-binding site of the Walker A box of the adjacent subunit. The six ATPase active sites, however, are likely to contribute differentially to the complex helicase activity.</text>
</comment>
<dbReference type="EC" id="3.6.4.12" evidence="11"/>
<evidence type="ECO:0000256" key="4">
    <source>
        <dbReference type="ARBA" id="ARBA00022741"/>
    </source>
</evidence>
<dbReference type="InterPro" id="IPR031327">
    <property type="entry name" value="MCM"/>
</dbReference>
<reference evidence="14" key="1">
    <citation type="submission" date="2014-11" db="EMBL/GenBank/DDBJ databases">
        <authorList>
            <person name="Otto D Thomas"/>
            <person name="Naeem Raeece"/>
        </authorList>
    </citation>
    <scope>NUCLEOTIDE SEQUENCE</scope>
</reference>
<dbReference type="PhylomeDB" id="A0A0G4FVY7"/>
<protein>
    <recommendedName>
        <fullName evidence="11">DNA replication licensing factor MCM4</fullName>
        <ecNumber evidence="11">3.6.4.12</ecNumber>
    </recommendedName>
</protein>
<dbReference type="Gene3D" id="2.40.50.140">
    <property type="entry name" value="Nucleic acid-binding proteins"/>
    <property type="match status" value="1"/>
</dbReference>
<evidence type="ECO:0000256" key="5">
    <source>
        <dbReference type="ARBA" id="ARBA00022801"/>
    </source>
</evidence>
<evidence type="ECO:0000256" key="10">
    <source>
        <dbReference type="RuleBase" id="RU004070"/>
    </source>
</evidence>
<dbReference type="InterPro" id="IPR018525">
    <property type="entry name" value="MCM_CS"/>
</dbReference>
<dbReference type="Gene3D" id="2.20.28.10">
    <property type="match status" value="1"/>
</dbReference>
<dbReference type="SUPFAM" id="SSF50249">
    <property type="entry name" value="Nucleic acid-binding proteins"/>
    <property type="match status" value="1"/>
</dbReference>
<dbReference type="GO" id="GO:0016787">
    <property type="term" value="F:hydrolase activity"/>
    <property type="evidence" value="ECO:0007669"/>
    <property type="project" value="UniProtKB-KW"/>
</dbReference>
<dbReference type="Pfam" id="PF17855">
    <property type="entry name" value="MCM_lid"/>
    <property type="match status" value="1"/>
</dbReference>
<comment type="subunit">
    <text evidence="11">Component of the MCM2-7 complex.</text>
</comment>
<dbReference type="FunFam" id="2.20.28.10:FF:000003">
    <property type="entry name" value="DNA helicase"/>
    <property type="match status" value="1"/>
</dbReference>
<dbReference type="PANTHER" id="PTHR11630">
    <property type="entry name" value="DNA REPLICATION LICENSING FACTOR MCM FAMILY MEMBER"/>
    <property type="match status" value="1"/>
</dbReference>
<dbReference type="SMART" id="SM00350">
    <property type="entry name" value="MCM"/>
    <property type="match status" value="1"/>
</dbReference>
<dbReference type="PROSITE" id="PS00847">
    <property type="entry name" value="MCM_1"/>
    <property type="match status" value="1"/>
</dbReference>
<dbReference type="FunFam" id="3.40.50.300:FF:000826">
    <property type="entry name" value="Replicative DNA helicase Mcm"/>
    <property type="match status" value="1"/>
</dbReference>
<dbReference type="InterPro" id="IPR001208">
    <property type="entry name" value="MCM_dom"/>
</dbReference>
<accession>A0A0G4FVY7</accession>
<dbReference type="InterPro" id="IPR008047">
    <property type="entry name" value="MCM_4"/>
</dbReference>
<gene>
    <name evidence="14" type="ORF">Cvel_19042</name>
</gene>
<dbReference type="InterPro" id="IPR033762">
    <property type="entry name" value="MCM_OB"/>
</dbReference>
<evidence type="ECO:0000256" key="1">
    <source>
        <dbReference type="ARBA" id="ARBA00004123"/>
    </source>
</evidence>
<feature type="compositionally biased region" description="Low complexity" evidence="12">
    <location>
        <begin position="62"/>
        <end position="82"/>
    </location>
</feature>
<dbReference type="GO" id="GO:0042555">
    <property type="term" value="C:MCM complex"/>
    <property type="evidence" value="ECO:0007669"/>
    <property type="project" value="UniProtKB-UniRule"/>
</dbReference>
<dbReference type="Pfam" id="PF00493">
    <property type="entry name" value="MCM"/>
    <property type="match status" value="1"/>
</dbReference>
<keyword evidence="5 11" id="KW-0378">Hydrolase</keyword>
<evidence type="ECO:0000256" key="2">
    <source>
        <dbReference type="ARBA" id="ARBA00008010"/>
    </source>
</evidence>
<comment type="subcellular location">
    <subcellularLocation>
        <location evidence="1">Nucleus</location>
    </subcellularLocation>
</comment>
<comment type="similarity">
    <text evidence="2 10">Belongs to the MCM family.</text>
</comment>
<dbReference type="PRINTS" id="PR01657">
    <property type="entry name" value="MCMFAMILY"/>
</dbReference>
<dbReference type="PANTHER" id="PTHR11630:SF66">
    <property type="entry name" value="DNA REPLICATION LICENSING FACTOR MCM4"/>
    <property type="match status" value="1"/>
</dbReference>
<dbReference type="PRINTS" id="PR01660">
    <property type="entry name" value="MCMPROTEIN4"/>
</dbReference>
<organism evidence="14">
    <name type="scientific">Chromera velia CCMP2878</name>
    <dbReference type="NCBI Taxonomy" id="1169474"/>
    <lineage>
        <taxon>Eukaryota</taxon>
        <taxon>Sar</taxon>
        <taxon>Alveolata</taxon>
        <taxon>Colpodellida</taxon>
        <taxon>Chromeraceae</taxon>
        <taxon>Chromera</taxon>
    </lineage>
</organism>